<evidence type="ECO:0000313" key="1">
    <source>
        <dbReference type="EMBL" id="AZT91256.1"/>
    </source>
</evidence>
<reference evidence="1 2" key="1">
    <citation type="submission" date="2018-12" db="EMBL/GenBank/DDBJ databases">
        <title>Genome sequence from the cellulolytic species, Caldicellulosiruptor changbaiensis.</title>
        <authorList>
            <person name="Blumer-Schuette S.E."/>
            <person name="Mendoza C."/>
        </authorList>
    </citation>
    <scope>NUCLEOTIDE SEQUENCE [LARGE SCALE GENOMIC DNA]</scope>
    <source>
        <strain evidence="1 2">CBS-Z</strain>
    </source>
</reference>
<dbReference type="KEGG" id="ccha:ELD05_11845"/>
<gene>
    <name evidence="1" type="ORF">ELD05_11845</name>
</gene>
<sequence length="115" mass="13504">MKYLVGADEIIADYGYFPTFHDDIIESIIIFPDKKITVEMQTLPCNAKSYPKVNFICNNVHKFELSYDRIVIEEKEFDQIFQLDFEENEEYIELSIGGIYSSGFIRCENIQILKD</sequence>
<evidence type="ECO:0000313" key="2">
    <source>
        <dbReference type="Proteomes" id="UP000282930"/>
    </source>
</evidence>
<dbReference type="Proteomes" id="UP000282930">
    <property type="component" value="Chromosome"/>
</dbReference>
<dbReference type="RefSeq" id="WP_127352588.1">
    <property type="nucleotide sequence ID" value="NZ_CP034791.1"/>
</dbReference>
<name>A0A3T0D8F0_9FIRM</name>
<protein>
    <submittedName>
        <fullName evidence="1">Uncharacterized protein</fullName>
    </submittedName>
</protein>
<organism evidence="1 2">
    <name type="scientific">Caldicellulosiruptor changbaiensis</name>
    <dbReference type="NCBI Taxonomy" id="1222016"/>
    <lineage>
        <taxon>Bacteria</taxon>
        <taxon>Bacillati</taxon>
        <taxon>Bacillota</taxon>
        <taxon>Bacillota incertae sedis</taxon>
        <taxon>Caldicellulosiruptorales</taxon>
        <taxon>Caldicellulosiruptoraceae</taxon>
        <taxon>Caldicellulosiruptor</taxon>
    </lineage>
</organism>
<dbReference type="AlphaFoldDB" id="A0A3T0D8F0"/>
<dbReference type="EMBL" id="CP034791">
    <property type="protein sequence ID" value="AZT91256.1"/>
    <property type="molecule type" value="Genomic_DNA"/>
</dbReference>
<keyword evidence="2" id="KW-1185">Reference proteome</keyword>
<proteinExistence type="predicted"/>
<accession>A0A3T0D8F0</accession>